<comment type="caution">
    <text evidence="1">The sequence shown here is derived from an EMBL/GenBank/DDBJ whole genome shotgun (WGS) entry which is preliminary data.</text>
</comment>
<evidence type="ECO:0000313" key="1">
    <source>
        <dbReference type="EMBL" id="GAK77787.1"/>
    </source>
</evidence>
<proteinExistence type="predicted"/>
<reference evidence="1 2" key="1">
    <citation type="journal article" date="2014" name="Genome Announc.">
        <title>Draft Genome Sequences of Marine Flavobacterium Nonlabens Strains NR17, NR24, NR27, NR32, NR33, and Ara13.</title>
        <authorList>
            <person name="Nakanishi M."/>
            <person name="Meirelles P."/>
            <person name="Suzuki R."/>
            <person name="Takatani N."/>
            <person name="Mino S."/>
            <person name="Suda W."/>
            <person name="Oshima K."/>
            <person name="Hattori M."/>
            <person name="Ohkuma M."/>
            <person name="Hosokawa M."/>
            <person name="Miyashita K."/>
            <person name="Thompson F.L."/>
            <person name="Niwa A."/>
            <person name="Sawabe T."/>
            <person name="Sawabe T."/>
        </authorList>
    </citation>
    <scope>NUCLEOTIDE SEQUENCE [LARGE SCALE GENOMIC DNA]</scope>
    <source>
        <strain evidence="2">JCM19296</strain>
    </source>
</reference>
<organism evidence="1 2">
    <name type="scientific">Nonlabens ulvanivorans</name>
    <name type="common">Persicivirga ulvanivorans</name>
    <dbReference type="NCBI Taxonomy" id="906888"/>
    <lineage>
        <taxon>Bacteria</taxon>
        <taxon>Pseudomonadati</taxon>
        <taxon>Bacteroidota</taxon>
        <taxon>Flavobacteriia</taxon>
        <taxon>Flavobacteriales</taxon>
        <taxon>Flavobacteriaceae</taxon>
        <taxon>Nonlabens</taxon>
    </lineage>
</organism>
<sequence>MSIIGAERTNVWNIEGERLYPYLTRSYNLGYLKDKEINDLISLLSKYKSLGYLTGKSLEKQKEALSEKSGRELLVALYEATAGKPFPDIVMDEYKSIPSEEAQSLYLTICMFHRIGAYTRAGNISRLHNINFSYFKEKLFKPLESVVYHHRNYVINDYVFTTRHQHIAELVFEQALVDQEARYQKYIKVISKLDVDYDSDRQVLLHLLTQRN</sequence>
<dbReference type="EMBL" id="BBLG01000013">
    <property type="protein sequence ID" value="GAK77787.1"/>
    <property type="molecule type" value="Genomic_DNA"/>
</dbReference>
<name>A0A081DFU1_NONUL</name>
<protein>
    <submittedName>
        <fullName evidence="1">Uncharacterized protein</fullName>
    </submittedName>
</protein>
<dbReference type="Proteomes" id="UP000028980">
    <property type="component" value="Unassembled WGS sequence"/>
</dbReference>
<dbReference type="AlphaFoldDB" id="A0A081DFU1"/>
<gene>
    <name evidence="1" type="ORF">JCM19296_3396</name>
</gene>
<evidence type="ECO:0000313" key="2">
    <source>
        <dbReference type="Proteomes" id="UP000028980"/>
    </source>
</evidence>
<accession>A0A081DFU1</accession>